<evidence type="ECO:0000313" key="1">
    <source>
        <dbReference type="EMBL" id="JAD55029.1"/>
    </source>
</evidence>
<dbReference type="AlphaFoldDB" id="A0A0A9ATG7"/>
<reference evidence="1" key="1">
    <citation type="submission" date="2014-09" db="EMBL/GenBank/DDBJ databases">
        <authorList>
            <person name="Magalhaes I.L.F."/>
            <person name="Oliveira U."/>
            <person name="Santos F.R."/>
            <person name="Vidigal T.H.D.A."/>
            <person name="Brescovit A.D."/>
            <person name="Santos A.J."/>
        </authorList>
    </citation>
    <scope>NUCLEOTIDE SEQUENCE</scope>
    <source>
        <tissue evidence="1">Shoot tissue taken approximately 20 cm above the soil surface</tissue>
    </source>
</reference>
<accession>A0A0A9ATG7</accession>
<dbReference type="EMBL" id="GBRH01242866">
    <property type="protein sequence ID" value="JAD55029.1"/>
    <property type="molecule type" value="Transcribed_RNA"/>
</dbReference>
<reference evidence="1" key="2">
    <citation type="journal article" date="2015" name="Data Brief">
        <title>Shoot transcriptome of the giant reed, Arundo donax.</title>
        <authorList>
            <person name="Barrero R.A."/>
            <person name="Guerrero F.D."/>
            <person name="Moolhuijzen P."/>
            <person name="Goolsby J.A."/>
            <person name="Tidwell J."/>
            <person name="Bellgard S.E."/>
            <person name="Bellgard M.I."/>
        </authorList>
    </citation>
    <scope>NUCLEOTIDE SEQUENCE</scope>
    <source>
        <tissue evidence="1">Shoot tissue taken approximately 20 cm above the soil surface</tissue>
    </source>
</reference>
<proteinExistence type="predicted"/>
<organism evidence="1">
    <name type="scientific">Arundo donax</name>
    <name type="common">Giant reed</name>
    <name type="synonym">Donax arundinaceus</name>
    <dbReference type="NCBI Taxonomy" id="35708"/>
    <lineage>
        <taxon>Eukaryota</taxon>
        <taxon>Viridiplantae</taxon>
        <taxon>Streptophyta</taxon>
        <taxon>Embryophyta</taxon>
        <taxon>Tracheophyta</taxon>
        <taxon>Spermatophyta</taxon>
        <taxon>Magnoliopsida</taxon>
        <taxon>Liliopsida</taxon>
        <taxon>Poales</taxon>
        <taxon>Poaceae</taxon>
        <taxon>PACMAD clade</taxon>
        <taxon>Arundinoideae</taxon>
        <taxon>Arundineae</taxon>
        <taxon>Arundo</taxon>
    </lineage>
</organism>
<protein>
    <submittedName>
        <fullName evidence="1">Uncharacterized protein</fullName>
    </submittedName>
</protein>
<name>A0A0A9ATG7_ARUDO</name>
<sequence>MVIRHQDRWDQLCFLAKPALHVHMVRSCSSCPHDLTGARSLITLWSHASNVSVRAVTMLQ</sequence>